<reference evidence="1" key="1">
    <citation type="submission" date="2014-11" db="EMBL/GenBank/DDBJ databases">
        <authorList>
            <person name="Amaro Gonzalez C."/>
        </authorList>
    </citation>
    <scope>NUCLEOTIDE SEQUENCE</scope>
</reference>
<protein>
    <submittedName>
        <fullName evidence="1">Uncharacterized protein</fullName>
    </submittedName>
</protein>
<sequence length="67" mass="6703">MTSGTDGNSGVLSPSCVRAGLHTVSSIGDSRVNILYCFSGVTNLICSGDVFGNSATDLLCSGRDGGC</sequence>
<proteinExistence type="predicted"/>
<dbReference type="EMBL" id="GBXM01079842">
    <property type="protein sequence ID" value="JAH28735.1"/>
    <property type="molecule type" value="Transcribed_RNA"/>
</dbReference>
<name>A0A0E9RJX6_ANGAN</name>
<accession>A0A0E9RJX6</accession>
<organism evidence="1">
    <name type="scientific">Anguilla anguilla</name>
    <name type="common">European freshwater eel</name>
    <name type="synonym">Muraena anguilla</name>
    <dbReference type="NCBI Taxonomy" id="7936"/>
    <lineage>
        <taxon>Eukaryota</taxon>
        <taxon>Metazoa</taxon>
        <taxon>Chordata</taxon>
        <taxon>Craniata</taxon>
        <taxon>Vertebrata</taxon>
        <taxon>Euteleostomi</taxon>
        <taxon>Actinopterygii</taxon>
        <taxon>Neopterygii</taxon>
        <taxon>Teleostei</taxon>
        <taxon>Anguilliformes</taxon>
        <taxon>Anguillidae</taxon>
        <taxon>Anguilla</taxon>
    </lineage>
</organism>
<reference evidence="1" key="2">
    <citation type="journal article" date="2015" name="Fish Shellfish Immunol.">
        <title>Early steps in the European eel (Anguilla anguilla)-Vibrio vulnificus interaction in the gills: Role of the RtxA13 toxin.</title>
        <authorList>
            <person name="Callol A."/>
            <person name="Pajuelo D."/>
            <person name="Ebbesson L."/>
            <person name="Teles M."/>
            <person name="MacKenzie S."/>
            <person name="Amaro C."/>
        </authorList>
    </citation>
    <scope>NUCLEOTIDE SEQUENCE</scope>
</reference>
<evidence type="ECO:0000313" key="1">
    <source>
        <dbReference type="EMBL" id="JAH28735.1"/>
    </source>
</evidence>
<dbReference type="AlphaFoldDB" id="A0A0E9RJX6"/>